<proteinExistence type="predicted"/>
<dbReference type="Proteomes" id="UP000059680">
    <property type="component" value="Chromosome 11"/>
</dbReference>
<feature type="region of interest" description="Disordered" evidence="1">
    <location>
        <begin position="1"/>
        <end position="29"/>
    </location>
</feature>
<dbReference type="AlphaFoldDB" id="A0A0P0Y5S5"/>
<accession>A0A0P0Y5S5</accession>
<evidence type="ECO:0000313" key="2">
    <source>
        <dbReference type="EMBL" id="BAT15340.1"/>
    </source>
</evidence>
<dbReference type="PaxDb" id="39947-A0A0P0Y5S5"/>
<reference evidence="3" key="1">
    <citation type="journal article" date="2005" name="Nature">
        <title>The map-based sequence of the rice genome.</title>
        <authorList>
            <consortium name="International rice genome sequencing project (IRGSP)"/>
            <person name="Matsumoto T."/>
            <person name="Wu J."/>
            <person name="Kanamori H."/>
            <person name="Katayose Y."/>
            <person name="Fujisawa M."/>
            <person name="Namiki N."/>
            <person name="Mizuno H."/>
            <person name="Yamamoto K."/>
            <person name="Antonio B.A."/>
            <person name="Baba T."/>
            <person name="Sakata K."/>
            <person name="Nagamura Y."/>
            <person name="Aoki H."/>
            <person name="Arikawa K."/>
            <person name="Arita K."/>
            <person name="Bito T."/>
            <person name="Chiden Y."/>
            <person name="Fujitsuka N."/>
            <person name="Fukunaka R."/>
            <person name="Hamada M."/>
            <person name="Harada C."/>
            <person name="Hayashi A."/>
            <person name="Hijishita S."/>
            <person name="Honda M."/>
            <person name="Hosokawa S."/>
            <person name="Ichikawa Y."/>
            <person name="Idonuma A."/>
            <person name="Iijima M."/>
            <person name="Ikeda M."/>
            <person name="Ikeno M."/>
            <person name="Ito K."/>
            <person name="Ito S."/>
            <person name="Ito T."/>
            <person name="Ito Y."/>
            <person name="Ito Y."/>
            <person name="Iwabuchi A."/>
            <person name="Kamiya K."/>
            <person name="Karasawa W."/>
            <person name="Kurita K."/>
            <person name="Katagiri S."/>
            <person name="Kikuta A."/>
            <person name="Kobayashi H."/>
            <person name="Kobayashi N."/>
            <person name="Machita K."/>
            <person name="Maehara T."/>
            <person name="Masukawa M."/>
            <person name="Mizubayashi T."/>
            <person name="Mukai Y."/>
            <person name="Nagasaki H."/>
            <person name="Nagata Y."/>
            <person name="Naito S."/>
            <person name="Nakashima M."/>
            <person name="Nakama Y."/>
            <person name="Nakamichi Y."/>
            <person name="Nakamura M."/>
            <person name="Meguro A."/>
            <person name="Negishi M."/>
            <person name="Ohta I."/>
            <person name="Ohta T."/>
            <person name="Okamoto M."/>
            <person name="Ono N."/>
            <person name="Saji S."/>
            <person name="Sakaguchi M."/>
            <person name="Sakai K."/>
            <person name="Shibata M."/>
            <person name="Shimokawa T."/>
            <person name="Song J."/>
            <person name="Takazaki Y."/>
            <person name="Terasawa K."/>
            <person name="Tsugane M."/>
            <person name="Tsuji K."/>
            <person name="Ueda S."/>
            <person name="Waki K."/>
            <person name="Yamagata H."/>
            <person name="Yamamoto M."/>
            <person name="Yamamoto S."/>
            <person name="Yamane H."/>
            <person name="Yoshiki S."/>
            <person name="Yoshihara R."/>
            <person name="Yukawa K."/>
            <person name="Zhong H."/>
            <person name="Yano M."/>
            <person name="Yuan Q."/>
            <person name="Ouyang S."/>
            <person name="Liu J."/>
            <person name="Jones K.M."/>
            <person name="Gansberger K."/>
            <person name="Moffat K."/>
            <person name="Hill J."/>
            <person name="Bera J."/>
            <person name="Fadrosh D."/>
            <person name="Jin S."/>
            <person name="Johri S."/>
            <person name="Kim M."/>
            <person name="Overton L."/>
            <person name="Reardon M."/>
            <person name="Tsitrin T."/>
            <person name="Vuong H."/>
            <person name="Weaver B."/>
            <person name="Ciecko A."/>
            <person name="Tallon L."/>
            <person name="Jackson J."/>
            <person name="Pai G."/>
            <person name="Aken S.V."/>
            <person name="Utterback T."/>
            <person name="Reidmuller S."/>
            <person name="Feldblyum T."/>
            <person name="Hsiao J."/>
            <person name="Zismann V."/>
            <person name="Iobst S."/>
            <person name="de Vazeille A.R."/>
            <person name="Buell C.R."/>
            <person name="Ying K."/>
            <person name="Li Y."/>
            <person name="Lu T."/>
            <person name="Huang Y."/>
            <person name="Zhao Q."/>
            <person name="Feng Q."/>
            <person name="Zhang L."/>
            <person name="Zhu J."/>
            <person name="Weng Q."/>
            <person name="Mu J."/>
            <person name="Lu Y."/>
            <person name="Fan D."/>
            <person name="Liu Y."/>
            <person name="Guan J."/>
            <person name="Zhang Y."/>
            <person name="Yu S."/>
            <person name="Liu X."/>
            <person name="Zhang Y."/>
            <person name="Hong G."/>
            <person name="Han B."/>
            <person name="Choisne N."/>
            <person name="Demange N."/>
            <person name="Orjeda G."/>
            <person name="Samain S."/>
            <person name="Cattolico L."/>
            <person name="Pelletier E."/>
            <person name="Couloux A."/>
            <person name="Segurens B."/>
            <person name="Wincker P."/>
            <person name="D'Hont A."/>
            <person name="Scarpelli C."/>
            <person name="Weissenbach J."/>
            <person name="Salanoubat M."/>
            <person name="Quetier F."/>
            <person name="Yu Y."/>
            <person name="Kim H.R."/>
            <person name="Rambo T."/>
            <person name="Currie J."/>
            <person name="Collura K."/>
            <person name="Luo M."/>
            <person name="Yang T."/>
            <person name="Ammiraju J.S.S."/>
            <person name="Engler F."/>
            <person name="Soderlund C."/>
            <person name="Wing R.A."/>
            <person name="Palmer L.E."/>
            <person name="de la Bastide M."/>
            <person name="Spiegel L."/>
            <person name="Nascimento L."/>
            <person name="Zutavern T."/>
            <person name="O'Shaughnessy A."/>
            <person name="Dike S."/>
            <person name="Dedhia N."/>
            <person name="Preston R."/>
            <person name="Balija V."/>
            <person name="McCombie W.R."/>
            <person name="Chow T."/>
            <person name="Chen H."/>
            <person name="Chung M."/>
            <person name="Chen C."/>
            <person name="Shaw J."/>
            <person name="Wu H."/>
            <person name="Hsiao K."/>
            <person name="Chao Y."/>
            <person name="Chu M."/>
            <person name="Cheng C."/>
            <person name="Hour A."/>
            <person name="Lee P."/>
            <person name="Lin S."/>
            <person name="Lin Y."/>
            <person name="Liou J."/>
            <person name="Liu S."/>
            <person name="Hsing Y."/>
            <person name="Raghuvanshi S."/>
            <person name="Mohanty A."/>
            <person name="Bharti A.K."/>
            <person name="Gaur A."/>
            <person name="Gupta V."/>
            <person name="Kumar D."/>
            <person name="Ravi V."/>
            <person name="Vij S."/>
            <person name="Kapur A."/>
            <person name="Khurana P."/>
            <person name="Khurana P."/>
            <person name="Khurana J.P."/>
            <person name="Tyagi A.K."/>
            <person name="Gaikwad K."/>
            <person name="Singh A."/>
            <person name="Dalal V."/>
            <person name="Srivastava S."/>
            <person name="Dixit A."/>
            <person name="Pal A.K."/>
            <person name="Ghazi I.A."/>
            <person name="Yadav M."/>
            <person name="Pandit A."/>
            <person name="Bhargava A."/>
            <person name="Sureshbabu K."/>
            <person name="Batra K."/>
            <person name="Sharma T.R."/>
            <person name="Mohapatra T."/>
            <person name="Singh N.K."/>
            <person name="Messing J."/>
            <person name="Nelson A.B."/>
            <person name="Fuks G."/>
            <person name="Kavchok S."/>
            <person name="Keizer G."/>
            <person name="Linton E."/>
            <person name="Llaca V."/>
            <person name="Song R."/>
            <person name="Tanyolac B."/>
            <person name="Young S."/>
            <person name="Ho-Il K."/>
            <person name="Hahn J.H."/>
            <person name="Sangsakoo G."/>
            <person name="Vanavichit A."/>
            <person name="de Mattos Luiz.A.T."/>
            <person name="Zimmer P.D."/>
            <person name="Malone G."/>
            <person name="Dellagostin O."/>
            <person name="de Oliveira A.C."/>
            <person name="Bevan M."/>
            <person name="Bancroft I."/>
            <person name="Minx P."/>
            <person name="Cordum H."/>
            <person name="Wilson R."/>
            <person name="Cheng Z."/>
            <person name="Jin W."/>
            <person name="Jiang J."/>
            <person name="Leong S.A."/>
            <person name="Iwama H."/>
            <person name="Gojobori T."/>
            <person name="Itoh T."/>
            <person name="Niimura Y."/>
            <person name="Fujii Y."/>
            <person name="Habara T."/>
            <person name="Sakai H."/>
            <person name="Sato Y."/>
            <person name="Wilson G."/>
            <person name="Kumar K."/>
            <person name="McCouch S."/>
            <person name="Juretic N."/>
            <person name="Hoen D."/>
            <person name="Wright S."/>
            <person name="Bruskiewich R."/>
            <person name="Bureau T."/>
            <person name="Miyao A."/>
            <person name="Hirochika H."/>
            <person name="Nishikawa T."/>
            <person name="Kadowaki K."/>
            <person name="Sugiura M."/>
            <person name="Burr B."/>
            <person name="Sasaki T."/>
        </authorList>
    </citation>
    <scope>NUCLEOTIDE SEQUENCE [LARGE SCALE GENOMIC DNA]</scope>
    <source>
        <strain evidence="3">cv. Nipponbare</strain>
    </source>
</reference>
<name>A0A0P0Y5S5_ORYSJ</name>
<organism evidence="2 3">
    <name type="scientific">Oryza sativa subsp. japonica</name>
    <name type="common">Rice</name>
    <dbReference type="NCBI Taxonomy" id="39947"/>
    <lineage>
        <taxon>Eukaryota</taxon>
        <taxon>Viridiplantae</taxon>
        <taxon>Streptophyta</taxon>
        <taxon>Embryophyta</taxon>
        <taxon>Tracheophyta</taxon>
        <taxon>Spermatophyta</taxon>
        <taxon>Magnoliopsida</taxon>
        <taxon>Liliopsida</taxon>
        <taxon>Poales</taxon>
        <taxon>Poaceae</taxon>
        <taxon>BOP clade</taxon>
        <taxon>Oryzoideae</taxon>
        <taxon>Oryzeae</taxon>
        <taxon>Oryzinae</taxon>
        <taxon>Oryza</taxon>
        <taxon>Oryza sativa</taxon>
    </lineage>
</organism>
<reference evidence="2 3" key="2">
    <citation type="journal article" date="2013" name="Plant Cell Physiol.">
        <title>Rice Annotation Project Database (RAP-DB): an integrative and interactive database for rice genomics.</title>
        <authorList>
            <person name="Sakai H."/>
            <person name="Lee S.S."/>
            <person name="Tanaka T."/>
            <person name="Numa H."/>
            <person name="Kim J."/>
            <person name="Kawahara Y."/>
            <person name="Wakimoto H."/>
            <person name="Yang C.C."/>
            <person name="Iwamoto M."/>
            <person name="Abe T."/>
            <person name="Yamada Y."/>
            <person name="Muto A."/>
            <person name="Inokuchi H."/>
            <person name="Ikemura T."/>
            <person name="Matsumoto T."/>
            <person name="Sasaki T."/>
            <person name="Itoh T."/>
        </authorList>
    </citation>
    <scope>NUCLEOTIDE SEQUENCE [LARGE SCALE GENOMIC DNA]</scope>
    <source>
        <strain evidence="3">cv. Nipponbare</strain>
    </source>
</reference>
<sequence>MGTNLSRWFLSPETERSSPPPPTLSDAAAGSLSYPGLRHCSHLLVHLQFLHQLLMPPQSPVPLRSGQLQIAAKIQDHLDAAACAGVG</sequence>
<reference evidence="2 3" key="3">
    <citation type="journal article" date="2013" name="Rice">
        <title>Improvement of the Oryza sativa Nipponbare reference genome using next generation sequence and optical map data.</title>
        <authorList>
            <person name="Kawahara Y."/>
            <person name="de la Bastide M."/>
            <person name="Hamilton J.P."/>
            <person name="Kanamori H."/>
            <person name="McCombie W.R."/>
            <person name="Ouyang S."/>
            <person name="Schwartz D.C."/>
            <person name="Tanaka T."/>
            <person name="Wu J."/>
            <person name="Zhou S."/>
            <person name="Childs K.L."/>
            <person name="Davidson R.M."/>
            <person name="Lin H."/>
            <person name="Quesada-Ocampo L."/>
            <person name="Vaillancourt B."/>
            <person name="Sakai H."/>
            <person name="Lee S.S."/>
            <person name="Kim J."/>
            <person name="Numa H."/>
            <person name="Itoh T."/>
            <person name="Buell C.R."/>
            <person name="Matsumoto T."/>
        </authorList>
    </citation>
    <scope>NUCLEOTIDE SEQUENCE [LARGE SCALE GENOMIC DNA]</scope>
    <source>
        <strain evidence="3">cv. Nipponbare</strain>
    </source>
</reference>
<keyword evidence="3" id="KW-1185">Reference proteome</keyword>
<gene>
    <name evidence="2" type="ordered locus">Os11g0694650</name>
    <name evidence="2" type="ORF">OSNPB_110694650</name>
</gene>
<dbReference type="EMBL" id="AP014967">
    <property type="protein sequence ID" value="BAT15340.1"/>
    <property type="molecule type" value="Genomic_DNA"/>
</dbReference>
<dbReference type="InParanoid" id="A0A0P0Y5S5"/>
<evidence type="ECO:0000256" key="1">
    <source>
        <dbReference type="SAM" id="MobiDB-lite"/>
    </source>
</evidence>
<evidence type="ECO:0000313" key="3">
    <source>
        <dbReference type="Proteomes" id="UP000059680"/>
    </source>
</evidence>
<protein>
    <submittedName>
        <fullName evidence="2">Os11g0694650 protein</fullName>
    </submittedName>
</protein>